<reference evidence="1 2" key="1">
    <citation type="submission" date="2013-08" db="EMBL/GenBank/DDBJ databases">
        <title>draft genome of Halomonas huanghegensis, strain BJGMM-B45T.</title>
        <authorList>
            <person name="Miao C."/>
            <person name="Wan Y."/>
            <person name="Jin W."/>
        </authorList>
    </citation>
    <scope>NUCLEOTIDE SEQUENCE [LARGE SCALE GENOMIC DNA]</scope>
    <source>
        <strain evidence="1 2">BJGMM-B45</strain>
    </source>
</reference>
<dbReference type="RefSeq" id="WP_021819066.1">
    <property type="nucleotide sequence ID" value="NZ_AVBC01000033.1"/>
</dbReference>
<comment type="caution">
    <text evidence="1">The sequence shown here is derived from an EMBL/GenBank/DDBJ whole genome shotgun (WGS) entry which is preliminary data.</text>
</comment>
<dbReference type="Proteomes" id="UP000019113">
    <property type="component" value="Unassembled WGS sequence"/>
</dbReference>
<protein>
    <submittedName>
        <fullName evidence="1">Uncharacterized protein</fullName>
    </submittedName>
</protein>
<accession>W1N7H9</accession>
<dbReference type="eggNOG" id="ENOG502Z7KU">
    <property type="taxonomic scope" value="Bacteria"/>
</dbReference>
<dbReference type="OrthoDB" id="5405204at2"/>
<dbReference type="PATRIC" id="fig|1178482.3.peg.2110"/>
<sequence length="508" mass="55827">MRRWWSLLPLLSLLLISGCMNLATWRTVPSPGAAVCLSRIELFDEVVAAAGVADAGHARIEDFPYLRVSRLLASFNSTLPQDPSSAAYVDWLRQMRDLDAEARRIEAANLPASQRQSLSRQLGTDSPAASLNTCAESLLAEELLGADDSVAREALENAVEAPDHYLTAWRIMGLYPLTSVAIAAGYEGWKTEYLADFGQHSSEASDVTWYAPFPAIDDRDADRAAQWVRDAPRTPLGLLDISGDDLLRLAGWYAPLFAITARNHDDALGGPYWRAGPEGPLPAVDTNHPVADVRLAHTRFHGQVLPQLVYTVWFPARTRSGATDILGGRLDGLVWRVTLGEDGGPLIHDSIHPCGCYHLFFPVPPLQRIEVPADHGLAEAPLSPAAAPLLTDGQRMALHLAATSHFLHNLTATSTVPSAAIPYRLRLVNEAPEYGRRSLPLPEGGRRSLYDDQGLVPDTERLERFLLWPSGIRSPGAMRQWGTHATVFVGRRHFDDPFLFEKAFARPQ</sequence>
<proteinExistence type="predicted"/>
<evidence type="ECO:0000313" key="1">
    <source>
        <dbReference type="EMBL" id="ERL51151.1"/>
    </source>
</evidence>
<dbReference type="PROSITE" id="PS51257">
    <property type="entry name" value="PROKAR_LIPOPROTEIN"/>
    <property type="match status" value="1"/>
</dbReference>
<name>W1N7H9_9GAMM</name>
<gene>
    <name evidence="1" type="ORF">BJB45_14700</name>
</gene>
<dbReference type="EMBL" id="AVBC01000033">
    <property type="protein sequence ID" value="ERL51151.1"/>
    <property type="molecule type" value="Genomic_DNA"/>
</dbReference>
<keyword evidence="2" id="KW-1185">Reference proteome</keyword>
<dbReference type="AlphaFoldDB" id="W1N7H9"/>
<evidence type="ECO:0000313" key="2">
    <source>
        <dbReference type="Proteomes" id="UP000019113"/>
    </source>
</evidence>
<organism evidence="1 2">
    <name type="scientific">Halomonas huangheensis</name>
    <dbReference type="NCBI Taxonomy" id="1178482"/>
    <lineage>
        <taxon>Bacteria</taxon>
        <taxon>Pseudomonadati</taxon>
        <taxon>Pseudomonadota</taxon>
        <taxon>Gammaproteobacteria</taxon>
        <taxon>Oceanospirillales</taxon>
        <taxon>Halomonadaceae</taxon>
        <taxon>Halomonas</taxon>
    </lineage>
</organism>
<dbReference type="KEGG" id="hhu:AR456_01380"/>